<keyword evidence="5" id="KW-1185">Reference proteome</keyword>
<organism evidence="4 5">
    <name type="scientific">Cyclobacterium amurskyense</name>
    <dbReference type="NCBI Taxonomy" id="320787"/>
    <lineage>
        <taxon>Bacteria</taxon>
        <taxon>Pseudomonadati</taxon>
        <taxon>Bacteroidota</taxon>
        <taxon>Cytophagia</taxon>
        <taxon>Cytophagales</taxon>
        <taxon>Cyclobacteriaceae</taxon>
        <taxon>Cyclobacterium</taxon>
    </lineage>
</organism>
<feature type="region of interest" description="Disordered" evidence="2">
    <location>
        <begin position="35"/>
        <end position="58"/>
    </location>
</feature>
<evidence type="ECO:0000313" key="4">
    <source>
        <dbReference type="EMBL" id="AKP51098.1"/>
    </source>
</evidence>
<accession>A0A0H4PE67</accession>
<reference evidence="4 5" key="1">
    <citation type="submission" date="2015-07" db="EMBL/GenBank/DDBJ databases">
        <authorList>
            <person name="Kim K.M."/>
        </authorList>
    </citation>
    <scope>NUCLEOTIDE SEQUENCE [LARGE SCALE GENOMIC DNA]</scope>
    <source>
        <strain evidence="4 5">KCTC 12363</strain>
    </source>
</reference>
<gene>
    <name evidence="4" type="ORF">CA2015_1663</name>
</gene>
<evidence type="ECO:0000256" key="3">
    <source>
        <dbReference type="SAM" id="Phobius"/>
    </source>
</evidence>
<dbReference type="KEGG" id="camu:CA2015_1663"/>
<dbReference type="Gene3D" id="1.25.40.10">
    <property type="entry name" value="Tetratricopeptide repeat domain"/>
    <property type="match status" value="1"/>
</dbReference>
<dbReference type="EMBL" id="CP012040">
    <property type="protein sequence ID" value="AKP51098.1"/>
    <property type="molecule type" value="Genomic_DNA"/>
</dbReference>
<feature type="repeat" description="TPR" evidence="1">
    <location>
        <begin position="193"/>
        <end position="226"/>
    </location>
</feature>
<dbReference type="InterPro" id="IPR011990">
    <property type="entry name" value="TPR-like_helical_dom_sf"/>
</dbReference>
<dbReference type="STRING" id="320787.CA2015_1663"/>
<dbReference type="RefSeq" id="WP_048641474.1">
    <property type="nucleotide sequence ID" value="NZ_CAXBGM010000123.1"/>
</dbReference>
<keyword evidence="3" id="KW-1133">Transmembrane helix</keyword>
<dbReference type="AlphaFoldDB" id="A0A0H4PE67"/>
<evidence type="ECO:0000313" key="5">
    <source>
        <dbReference type="Proteomes" id="UP000036520"/>
    </source>
</evidence>
<dbReference type="Pfam" id="PF14559">
    <property type="entry name" value="TPR_19"/>
    <property type="match status" value="1"/>
</dbReference>
<sequence>MKRSQIIFVVAGIIVSYLLYSLPMVVVDNEDKGLSEDGNSLGSDSSSEENNHGNSLSSSDLEVIDNLMAELDGEAGTENFVIFADSIAKVYQSGGKLDSAAFYYGLIAEKAPAPENWEKAGNAYYEAFGFSMEEMKTKRLGDKTRLYLGKVLEAMPERLDLKTKIAMTYVSSANPMQGITMLRGVLEEDPTNEEALFNMGILSMQSGQYKRAVERFETLVEHHPGNIQGQFYLGVSLFESNQKKLAKTQLEGLRKQTTDPQILSGIENYLDRL</sequence>
<evidence type="ECO:0000256" key="1">
    <source>
        <dbReference type="PROSITE-ProRule" id="PRU00339"/>
    </source>
</evidence>
<keyword evidence="3" id="KW-0472">Membrane</keyword>
<proteinExistence type="predicted"/>
<dbReference type="Proteomes" id="UP000036520">
    <property type="component" value="Chromosome"/>
</dbReference>
<protein>
    <submittedName>
        <fullName evidence="4">Tetratricopeptide TPR_2 repeat-containing protein</fullName>
    </submittedName>
</protein>
<feature type="transmembrane region" description="Helical" evidence="3">
    <location>
        <begin position="7"/>
        <end position="26"/>
    </location>
</feature>
<evidence type="ECO:0000256" key="2">
    <source>
        <dbReference type="SAM" id="MobiDB-lite"/>
    </source>
</evidence>
<dbReference type="PROSITE" id="PS50005">
    <property type="entry name" value="TPR"/>
    <property type="match status" value="1"/>
</dbReference>
<keyword evidence="1" id="KW-0802">TPR repeat</keyword>
<dbReference type="OrthoDB" id="1490552at2"/>
<dbReference type="SUPFAM" id="SSF48452">
    <property type="entry name" value="TPR-like"/>
    <property type="match status" value="1"/>
</dbReference>
<dbReference type="InterPro" id="IPR019734">
    <property type="entry name" value="TPR_rpt"/>
</dbReference>
<name>A0A0H4PE67_9BACT</name>
<keyword evidence="3" id="KW-0812">Transmembrane</keyword>